<proteinExistence type="predicted"/>
<dbReference type="PANTHER" id="PTHR34985">
    <property type="entry name" value="SLR0554 PROTEIN"/>
    <property type="match status" value="1"/>
</dbReference>
<evidence type="ECO:0000313" key="2">
    <source>
        <dbReference type="EMBL" id="NGX96333.1"/>
    </source>
</evidence>
<dbReference type="Proteomes" id="UP000480266">
    <property type="component" value="Unassembled WGS sequence"/>
</dbReference>
<dbReference type="InterPro" id="IPR007936">
    <property type="entry name" value="VapE-like_dom"/>
</dbReference>
<dbReference type="PANTHER" id="PTHR34985:SF1">
    <property type="entry name" value="SLR0554 PROTEIN"/>
    <property type="match status" value="1"/>
</dbReference>
<dbReference type="AlphaFoldDB" id="A0A7C9VNA1"/>
<dbReference type="Pfam" id="PF05272">
    <property type="entry name" value="VapE-like_dom"/>
    <property type="match status" value="1"/>
</dbReference>
<sequence>MCNRAKLVGEYSDLQRKPRTLTDIRFTQITSHSCDLTKRFALDEHGRVTSSAIAHMTEGAARVLHIEDVSHIDSALRNLTPNQAITCGLPRAGDSTLTTRARADFNPRAVARTNATFDWSPGATLCPIDVDVDTGGFTSLDAALDALEACHPWLAHITRIARPSSSSYVGDRGLRGVHVYFAVSRGTDIPALAVRMQAEEWLAGRGFVKISKSGALLVRQLSDSLVYQPSRLMFEAEPVCSDDVPRSIPDGGRVLVRAERPKGAPLRARTPEGLLDVGLLTPLREIDMRRFETMKRQARDNRRREAKKIAINYQRENAIANGLEIADGERLGLIATRALGDKKLPATWEIAVKDIGRQTVQQIVDALPLSLGFNCADPFDTWNPNLEPKHFDKAEIVMMGDRPGVWSHKLQEFFEFTDDRAADLDSPLSLAAEKLCGLVEYPEPAGKKAAPLVNITHGLSVLLGELNALPSYNASTGALDIEDVPDPGDLLDALSRIGCYGITKKPIEDAIETLAHRRTVDPWRDAVLALPKWDGTPRLDNFFPDLCGSLPSEALTLTTQVFFAGVLLRQLKPGSPCPIVPVLIGQGGLGKSVFTGELAAALGVPPPPTLKFADEIRMSMAAAVSAIAELGEMSGMGKRDIEDIKLWTTECQDVYRAPYARRAAPHLRRFVLLGTANKHELNRDETGNRRFMPVDILHPIEPAWSSEARQVFAEAKARFVDDEAAYYRLIRAAADAVFAFNMAQMRDGIGVPVSDVDDVLPDLLRKLVRQHSQIGFVPSAAVRLALDASPSGKTIRTREYTRWLTTRGWQPARTMDVRGWKPPEGYEMPGESNVIPLSPFAKVGN</sequence>
<evidence type="ECO:0000259" key="1">
    <source>
        <dbReference type="Pfam" id="PF05272"/>
    </source>
</evidence>
<feature type="domain" description="Virulence-associated protein E-like" evidence="1">
    <location>
        <begin position="532"/>
        <end position="724"/>
    </location>
</feature>
<dbReference type="EMBL" id="JAAMRR010000746">
    <property type="protein sequence ID" value="NGX96333.1"/>
    <property type="molecule type" value="Genomic_DNA"/>
</dbReference>
<comment type="caution">
    <text evidence="2">The sequence shown here is derived from an EMBL/GenBank/DDBJ whole genome shotgun (WGS) entry which is preliminary data.</text>
</comment>
<accession>A0A7C9VNA1</accession>
<organism evidence="2 3">
    <name type="scientific">Candidatus Afipia apatlaquensis</name>
    <dbReference type="NCBI Taxonomy" id="2712852"/>
    <lineage>
        <taxon>Bacteria</taxon>
        <taxon>Pseudomonadati</taxon>
        <taxon>Pseudomonadota</taxon>
        <taxon>Alphaproteobacteria</taxon>
        <taxon>Hyphomicrobiales</taxon>
        <taxon>Nitrobacteraceae</taxon>
        <taxon>Afipia</taxon>
    </lineage>
</organism>
<keyword evidence="3" id="KW-1185">Reference proteome</keyword>
<gene>
    <name evidence="2" type="ORF">G4V63_14285</name>
</gene>
<evidence type="ECO:0000313" key="3">
    <source>
        <dbReference type="Proteomes" id="UP000480266"/>
    </source>
</evidence>
<name>A0A7C9VNA1_9BRAD</name>
<protein>
    <submittedName>
        <fullName evidence="2">Virulence protein E</fullName>
    </submittedName>
</protein>
<reference evidence="2" key="1">
    <citation type="submission" date="2020-02" db="EMBL/GenBank/DDBJ databases">
        <title>Draft genome sequence of Candidatus Afipia apatlaquensis IBT-C3, a potential strain for decolorization of textile dyes.</title>
        <authorList>
            <person name="Sanchez-Reyes A."/>
            <person name="Breton-Deval L."/>
            <person name="Mangelson H."/>
            <person name="Sanchez-Flores A."/>
        </authorList>
    </citation>
    <scope>NUCLEOTIDE SEQUENCE [LARGE SCALE GENOMIC DNA]</scope>
    <source>
        <strain evidence="2">IBT-C3</strain>
    </source>
</reference>